<feature type="transmembrane region" description="Helical" evidence="1">
    <location>
        <begin position="39"/>
        <end position="57"/>
    </location>
</feature>
<keyword evidence="1" id="KW-0472">Membrane</keyword>
<reference evidence="2" key="1">
    <citation type="submission" date="2011-02" db="EMBL/GenBank/DDBJ databases">
        <title>The genome of the leaf-cutting ant Acromyrmex echinatior suggests key adaptations to social evolution and fungus farming.</title>
        <authorList>
            <person name="Nygaard S."/>
            <person name="Zhang G."/>
        </authorList>
    </citation>
    <scope>NUCLEOTIDE SEQUENCE</scope>
</reference>
<evidence type="ECO:0000313" key="2">
    <source>
        <dbReference type="EMBL" id="EGI67494.1"/>
    </source>
</evidence>
<gene>
    <name evidence="2" type="ORF">G5I_03887</name>
</gene>
<evidence type="ECO:0000313" key="3">
    <source>
        <dbReference type="Proteomes" id="UP000007755"/>
    </source>
</evidence>
<keyword evidence="1" id="KW-0812">Transmembrane</keyword>
<keyword evidence="3" id="KW-1185">Reference proteome</keyword>
<sequence>MRQHKYLVVERRRRLGPAWRGVAWRGEWRVAAAVNETRFLSLALALALALVLLFDGAPLRVSRRRSPVAPAFGTLVVGIVNKANIASRHTTVVGRAVLRA</sequence>
<dbReference type="Proteomes" id="UP000007755">
    <property type="component" value="Unassembled WGS sequence"/>
</dbReference>
<evidence type="ECO:0000256" key="1">
    <source>
        <dbReference type="SAM" id="Phobius"/>
    </source>
</evidence>
<name>F4WE56_ACREC</name>
<dbReference type="EMBL" id="GL888102">
    <property type="protein sequence ID" value="EGI67494.1"/>
    <property type="molecule type" value="Genomic_DNA"/>
</dbReference>
<keyword evidence="1" id="KW-1133">Transmembrane helix</keyword>
<dbReference type="InParanoid" id="F4WE56"/>
<accession>F4WE56</accession>
<protein>
    <submittedName>
        <fullName evidence="2">Uncharacterized protein</fullName>
    </submittedName>
</protein>
<organism evidence="3">
    <name type="scientific">Acromyrmex echinatior</name>
    <name type="common">Panamanian leafcutter ant</name>
    <name type="synonym">Acromyrmex octospinosus echinatior</name>
    <dbReference type="NCBI Taxonomy" id="103372"/>
    <lineage>
        <taxon>Eukaryota</taxon>
        <taxon>Metazoa</taxon>
        <taxon>Ecdysozoa</taxon>
        <taxon>Arthropoda</taxon>
        <taxon>Hexapoda</taxon>
        <taxon>Insecta</taxon>
        <taxon>Pterygota</taxon>
        <taxon>Neoptera</taxon>
        <taxon>Endopterygota</taxon>
        <taxon>Hymenoptera</taxon>
        <taxon>Apocrita</taxon>
        <taxon>Aculeata</taxon>
        <taxon>Formicoidea</taxon>
        <taxon>Formicidae</taxon>
        <taxon>Myrmicinae</taxon>
        <taxon>Acromyrmex</taxon>
    </lineage>
</organism>
<dbReference type="AlphaFoldDB" id="F4WE56"/>
<proteinExistence type="predicted"/>